<feature type="domain" description="ABC transporter" evidence="3">
    <location>
        <begin position="5"/>
        <end position="217"/>
    </location>
</feature>
<dbReference type="InterPro" id="IPR015854">
    <property type="entry name" value="ABC_transpr_LolD-like"/>
</dbReference>
<dbReference type="PANTHER" id="PTHR24220">
    <property type="entry name" value="IMPORT ATP-BINDING PROTEIN"/>
    <property type="match status" value="1"/>
</dbReference>
<keyword evidence="1" id="KW-0547">Nucleotide-binding</keyword>
<gene>
    <name evidence="4" type="ORF">ENE74_13505</name>
</gene>
<dbReference type="GO" id="GO:0022857">
    <property type="term" value="F:transmembrane transporter activity"/>
    <property type="evidence" value="ECO:0007669"/>
    <property type="project" value="TreeGrafter"/>
</dbReference>
<dbReference type="GO" id="GO:0016887">
    <property type="term" value="F:ATP hydrolysis activity"/>
    <property type="evidence" value="ECO:0007669"/>
    <property type="project" value="InterPro"/>
</dbReference>
<dbReference type="OrthoDB" id="7627620at2"/>
<dbReference type="SUPFAM" id="SSF52540">
    <property type="entry name" value="P-loop containing nucleoside triphosphate hydrolases"/>
    <property type="match status" value="1"/>
</dbReference>
<dbReference type="Proteomes" id="UP000282977">
    <property type="component" value="Unassembled WGS sequence"/>
</dbReference>
<dbReference type="PANTHER" id="PTHR24220:SF659">
    <property type="entry name" value="TRANSPORTER, PUTATIVE-RELATED"/>
    <property type="match status" value="1"/>
</dbReference>
<evidence type="ECO:0000259" key="3">
    <source>
        <dbReference type="PROSITE" id="PS50893"/>
    </source>
</evidence>
<evidence type="ECO:0000313" key="5">
    <source>
        <dbReference type="Proteomes" id="UP000282977"/>
    </source>
</evidence>
<dbReference type="Pfam" id="PF00005">
    <property type="entry name" value="ABC_tran"/>
    <property type="match status" value="1"/>
</dbReference>
<dbReference type="EMBL" id="RZUL01000005">
    <property type="protein sequence ID" value="RVT39767.1"/>
    <property type="molecule type" value="Genomic_DNA"/>
</dbReference>
<dbReference type="GO" id="GO:0005524">
    <property type="term" value="F:ATP binding"/>
    <property type="evidence" value="ECO:0007669"/>
    <property type="project" value="UniProtKB-KW"/>
</dbReference>
<dbReference type="InterPro" id="IPR003593">
    <property type="entry name" value="AAA+_ATPase"/>
</dbReference>
<keyword evidence="2 4" id="KW-0067">ATP-binding</keyword>
<proteinExistence type="predicted"/>
<dbReference type="SMART" id="SM00382">
    <property type="entry name" value="AAA"/>
    <property type="match status" value="1"/>
</dbReference>
<keyword evidence="5" id="KW-1185">Reference proteome</keyword>
<evidence type="ECO:0000256" key="2">
    <source>
        <dbReference type="ARBA" id="ARBA00022840"/>
    </source>
</evidence>
<protein>
    <submittedName>
        <fullName evidence="4">ATP-binding cassette domain-containing protein</fullName>
    </submittedName>
</protein>
<evidence type="ECO:0000313" key="4">
    <source>
        <dbReference type="EMBL" id="RVT39767.1"/>
    </source>
</evidence>
<organism evidence="4 5">
    <name type="scientific">Sphingobium algorifonticola</name>
    <dbReference type="NCBI Taxonomy" id="2008318"/>
    <lineage>
        <taxon>Bacteria</taxon>
        <taxon>Pseudomonadati</taxon>
        <taxon>Pseudomonadota</taxon>
        <taxon>Alphaproteobacteria</taxon>
        <taxon>Sphingomonadales</taxon>
        <taxon>Sphingomonadaceae</taxon>
        <taxon>Sphingobium</taxon>
    </lineage>
</organism>
<dbReference type="AlphaFoldDB" id="A0A437J4U9"/>
<dbReference type="PROSITE" id="PS00211">
    <property type="entry name" value="ABC_TRANSPORTER_1"/>
    <property type="match status" value="1"/>
</dbReference>
<dbReference type="Gene3D" id="3.40.50.300">
    <property type="entry name" value="P-loop containing nucleotide triphosphate hydrolases"/>
    <property type="match status" value="1"/>
</dbReference>
<dbReference type="InterPro" id="IPR027417">
    <property type="entry name" value="P-loop_NTPase"/>
</dbReference>
<accession>A0A437J4U9</accession>
<dbReference type="GO" id="GO:0005886">
    <property type="term" value="C:plasma membrane"/>
    <property type="evidence" value="ECO:0007669"/>
    <property type="project" value="TreeGrafter"/>
</dbReference>
<name>A0A437J4U9_9SPHN</name>
<comment type="caution">
    <text evidence="4">The sequence shown here is derived from an EMBL/GenBank/DDBJ whole genome shotgun (WGS) entry which is preliminary data.</text>
</comment>
<dbReference type="PROSITE" id="PS50893">
    <property type="entry name" value="ABC_TRANSPORTER_2"/>
    <property type="match status" value="1"/>
</dbReference>
<dbReference type="RefSeq" id="WP_127691467.1">
    <property type="nucleotide sequence ID" value="NZ_RZUL01000005.1"/>
</dbReference>
<reference evidence="4 5" key="1">
    <citation type="submission" date="2019-01" db="EMBL/GenBank/DDBJ databases">
        <authorList>
            <person name="Chen W.-M."/>
        </authorList>
    </citation>
    <scope>NUCLEOTIDE SEQUENCE [LARGE SCALE GENOMIC DNA]</scope>
    <source>
        <strain evidence="4 5">TLA-22</strain>
    </source>
</reference>
<sequence length="219" mass="23528">MPVALDLRCVDKAYGDRIILQDFSVTVDKGEHLLLLGPSGSGKTTLLNLIIGLLKPNRGTIMIAGEDVADTSHGGHDAIRRRHVAVIFQTLRLISAISIRDNLRLTQRLALGQADDKAIDHMLDALGIGHRASAQPRSLSQGEAQRAAIARALITRPTLIVADEPTSALDDGNAMRVADLLLHHAAVQGSSLIIATHDRRLQDFIPRSITLAQTATPST</sequence>
<dbReference type="InterPro" id="IPR017871">
    <property type="entry name" value="ABC_transporter-like_CS"/>
</dbReference>
<evidence type="ECO:0000256" key="1">
    <source>
        <dbReference type="ARBA" id="ARBA00022741"/>
    </source>
</evidence>
<dbReference type="InterPro" id="IPR003439">
    <property type="entry name" value="ABC_transporter-like_ATP-bd"/>
</dbReference>